<dbReference type="Proteomes" id="UP001497535">
    <property type="component" value="Unassembled WGS sequence"/>
</dbReference>
<reference evidence="1" key="1">
    <citation type="submission" date="2023-11" db="EMBL/GenBank/DDBJ databases">
        <authorList>
            <person name="Poullet M."/>
        </authorList>
    </citation>
    <scope>NUCLEOTIDE SEQUENCE</scope>
    <source>
        <strain evidence="1">E1834</strain>
    </source>
</reference>
<organism evidence="1 2">
    <name type="scientific">Meloidogyne enterolobii</name>
    <name type="common">Root-knot nematode worm</name>
    <name type="synonym">Meloidogyne mayaguensis</name>
    <dbReference type="NCBI Taxonomy" id="390850"/>
    <lineage>
        <taxon>Eukaryota</taxon>
        <taxon>Metazoa</taxon>
        <taxon>Ecdysozoa</taxon>
        <taxon>Nematoda</taxon>
        <taxon>Chromadorea</taxon>
        <taxon>Rhabditida</taxon>
        <taxon>Tylenchina</taxon>
        <taxon>Tylenchomorpha</taxon>
        <taxon>Tylenchoidea</taxon>
        <taxon>Meloidogynidae</taxon>
        <taxon>Meloidogyninae</taxon>
        <taxon>Meloidogyne</taxon>
    </lineage>
</organism>
<proteinExistence type="predicted"/>
<sequence length="213" mass="25401">MFFYSLPTEAKLDIFKCLNYEQLSSIKQTNLFFRDFINNFEGKLAREELFNFTIDFFKEISNNFNYEKIPYKYVRPEAGNFDFALFDEQHNELNEQIEEMWSNGQQKRIPLYLPDHGLLYNIVISLSIGGFFDVLNSKNLEGKTFFVDSNKTKIGPLLFLQTLFFIWLAYRYTLVMFEYPDPDSEKFPEFLDSRLLMPFSDTTPVVRVFLEHH</sequence>
<gene>
    <name evidence="1" type="ORF">MENTE1834_LOCUS23533</name>
</gene>
<keyword evidence="2" id="KW-1185">Reference proteome</keyword>
<dbReference type="EMBL" id="CAVMJV010000030">
    <property type="protein sequence ID" value="CAK5076661.1"/>
    <property type="molecule type" value="Genomic_DNA"/>
</dbReference>
<evidence type="ECO:0000313" key="2">
    <source>
        <dbReference type="Proteomes" id="UP001497535"/>
    </source>
</evidence>
<evidence type="ECO:0000313" key="1">
    <source>
        <dbReference type="EMBL" id="CAK5076661.1"/>
    </source>
</evidence>
<accession>A0ACB0ZCI8</accession>
<comment type="caution">
    <text evidence="1">The sequence shown here is derived from an EMBL/GenBank/DDBJ whole genome shotgun (WGS) entry which is preliminary data.</text>
</comment>
<name>A0ACB0ZCI8_MELEN</name>
<protein>
    <submittedName>
        <fullName evidence="1">Uncharacterized protein</fullName>
    </submittedName>
</protein>